<dbReference type="Proteomes" id="UP001066276">
    <property type="component" value="Chromosome 1_2"/>
</dbReference>
<comment type="caution">
    <text evidence="1">The sequence shown here is derived from an EMBL/GenBank/DDBJ whole genome shotgun (WGS) entry which is preliminary data.</text>
</comment>
<organism evidence="1 2">
    <name type="scientific">Pleurodeles waltl</name>
    <name type="common">Iberian ribbed newt</name>
    <dbReference type="NCBI Taxonomy" id="8319"/>
    <lineage>
        <taxon>Eukaryota</taxon>
        <taxon>Metazoa</taxon>
        <taxon>Chordata</taxon>
        <taxon>Craniata</taxon>
        <taxon>Vertebrata</taxon>
        <taxon>Euteleostomi</taxon>
        <taxon>Amphibia</taxon>
        <taxon>Batrachia</taxon>
        <taxon>Caudata</taxon>
        <taxon>Salamandroidea</taxon>
        <taxon>Salamandridae</taxon>
        <taxon>Pleurodelinae</taxon>
        <taxon>Pleurodeles</taxon>
    </lineage>
</organism>
<protein>
    <submittedName>
        <fullName evidence="1">Uncharacterized protein</fullName>
    </submittedName>
</protein>
<gene>
    <name evidence="1" type="ORF">NDU88_003469</name>
</gene>
<name>A0AAV7W4T2_PLEWA</name>
<reference evidence="1" key="1">
    <citation type="journal article" date="2022" name="bioRxiv">
        <title>Sequencing and chromosome-scale assembly of the giantPleurodeles waltlgenome.</title>
        <authorList>
            <person name="Brown T."/>
            <person name="Elewa A."/>
            <person name="Iarovenko S."/>
            <person name="Subramanian E."/>
            <person name="Araus A.J."/>
            <person name="Petzold A."/>
            <person name="Susuki M."/>
            <person name="Suzuki K.-i.T."/>
            <person name="Hayashi T."/>
            <person name="Toyoda A."/>
            <person name="Oliveira C."/>
            <person name="Osipova E."/>
            <person name="Leigh N.D."/>
            <person name="Simon A."/>
            <person name="Yun M.H."/>
        </authorList>
    </citation>
    <scope>NUCLEOTIDE SEQUENCE</scope>
    <source>
        <strain evidence="1">20211129_DDA</strain>
        <tissue evidence="1">Liver</tissue>
    </source>
</reference>
<dbReference type="AlphaFoldDB" id="A0AAV7W4T2"/>
<proteinExistence type="predicted"/>
<keyword evidence="2" id="KW-1185">Reference proteome</keyword>
<evidence type="ECO:0000313" key="2">
    <source>
        <dbReference type="Proteomes" id="UP001066276"/>
    </source>
</evidence>
<evidence type="ECO:0000313" key="1">
    <source>
        <dbReference type="EMBL" id="KAJ1208079.1"/>
    </source>
</evidence>
<sequence>MAQLQWPLYWLPDAAKPERHLLGSDFGDKSPLEWFLTSPTHNAIPNTIVNGGNMEREEIHTTRKRTKQLRGLEALALMLAKRRVAMSWKASTALPAVAWEKEMVRWSHAELSVRADARARDGRCEFMEQWNDYLTCLNAILAPAHQNVEFWT</sequence>
<dbReference type="EMBL" id="JANPWB010000002">
    <property type="protein sequence ID" value="KAJ1208079.1"/>
    <property type="molecule type" value="Genomic_DNA"/>
</dbReference>
<accession>A0AAV7W4T2</accession>